<gene>
    <name evidence="1" type="ORF">A0J61_11235</name>
</gene>
<dbReference type="Proteomes" id="UP000093000">
    <property type="component" value="Unassembled WGS sequence"/>
</dbReference>
<name>A0A1C7MW89_9FUNG</name>
<feature type="non-terminal residue" evidence="1">
    <location>
        <position position="83"/>
    </location>
</feature>
<dbReference type="InParanoid" id="A0A1C7MW89"/>
<evidence type="ECO:0000313" key="2">
    <source>
        <dbReference type="Proteomes" id="UP000093000"/>
    </source>
</evidence>
<organism evidence="1 2">
    <name type="scientific">Choanephora cucurbitarum</name>
    <dbReference type="NCBI Taxonomy" id="101091"/>
    <lineage>
        <taxon>Eukaryota</taxon>
        <taxon>Fungi</taxon>
        <taxon>Fungi incertae sedis</taxon>
        <taxon>Mucoromycota</taxon>
        <taxon>Mucoromycotina</taxon>
        <taxon>Mucoromycetes</taxon>
        <taxon>Mucorales</taxon>
        <taxon>Mucorineae</taxon>
        <taxon>Choanephoraceae</taxon>
        <taxon>Choanephoroideae</taxon>
        <taxon>Choanephora</taxon>
    </lineage>
</organism>
<comment type="caution">
    <text evidence="1">The sequence shown here is derived from an EMBL/GenBank/DDBJ whole genome shotgun (WGS) entry which is preliminary data.</text>
</comment>
<sequence length="83" mass="9506">MLSKDCHKEAMSLCTKTLTFKTNAILCKDFGTADFEVGLWVAEDVDFRRLFTEERRKAVAFVNQGKYMKEDHYALVFCGTLAT</sequence>
<protein>
    <submittedName>
        <fullName evidence="1">Uncharacterized protein</fullName>
    </submittedName>
</protein>
<evidence type="ECO:0000313" key="1">
    <source>
        <dbReference type="EMBL" id="OBZ80716.1"/>
    </source>
</evidence>
<accession>A0A1C7MW89</accession>
<keyword evidence="2" id="KW-1185">Reference proteome</keyword>
<dbReference type="EMBL" id="LUGH01001811">
    <property type="protein sequence ID" value="OBZ80716.1"/>
    <property type="molecule type" value="Genomic_DNA"/>
</dbReference>
<proteinExistence type="predicted"/>
<reference evidence="1 2" key="1">
    <citation type="submission" date="2016-03" db="EMBL/GenBank/DDBJ databases">
        <title>Choanephora cucurbitarum.</title>
        <authorList>
            <person name="Min B."/>
            <person name="Park H."/>
            <person name="Park J.-H."/>
            <person name="Shin H.-D."/>
            <person name="Choi I.-G."/>
        </authorList>
    </citation>
    <scope>NUCLEOTIDE SEQUENCE [LARGE SCALE GENOMIC DNA]</scope>
    <source>
        <strain evidence="1 2">KUS-F28377</strain>
    </source>
</reference>
<dbReference type="AlphaFoldDB" id="A0A1C7MW89"/>